<protein>
    <submittedName>
        <fullName evidence="2">Uncharacterized protein</fullName>
    </submittedName>
</protein>
<organism evidence="2 3">
    <name type="scientific">Chara braunii</name>
    <name type="common">Braun's stonewort</name>
    <dbReference type="NCBI Taxonomy" id="69332"/>
    <lineage>
        <taxon>Eukaryota</taxon>
        <taxon>Viridiplantae</taxon>
        <taxon>Streptophyta</taxon>
        <taxon>Charophyceae</taxon>
        <taxon>Charales</taxon>
        <taxon>Characeae</taxon>
        <taxon>Chara</taxon>
    </lineage>
</organism>
<evidence type="ECO:0000256" key="1">
    <source>
        <dbReference type="SAM" id="MobiDB-lite"/>
    </source>
</evidence>
<feature type="compositionally biased region" description="Basic and acidic residues" evidence="1">
    <location>
        <begin position="239"/>
        <end position="249"/>
    </location>
</feature>
<comment type="caution">
    <text evidence="2">The sequence shown here is derived from an EMBL/GenBank/DDBJ whole genome shotgun (WGS) entry which is preliminary data.</text>
</comment>
<dbReference type="Gramene" id="GBG71320">
    <property type="protein sequence ID" value="GBG71320"/>
    <property type="gene ID" value="CBR_g8742"/>
</dbReference>
<feature type="region of interest" description="Disordered" evidence="1">
    <location>
        <begin position="512"/>
        <end position="531"/>
    </location>
</feature>
<dbReference type="AlphaFoldDB" id="A0A388KMP3"/>
<feature type="region of interest" description="Disordered" evidence="1">
    <location>
        <begin position="362"/>
        <end position="388"/>
    </location>
</feature>
<feature type="region of interest" description="Disordered" evidence="1">
    <location>
        <begin position="234"/>
        <end position="264"/>
    </location>
</feature>
<reference evidence="2 3" key="1">
    <citation type="journal article" date="2018" name="Cell">
        <title>The Chara Genome: Secondary Complexity and Implications for Plant Terrestrialization.</title>
        <authorList>
            <person name="Nishiyama T."/>
            <person name="Sakayama H."/>
            <person name="Vries J.D."/>
            <person name="Buschmann H."/>
            <person name="Saint-Marcoux D."/>
            <person name="Ullrich K.K."/>
            <person name="Haas F.B."/>
            <person name="Vanderstraeten L."/>
            <person name="Becker D."/>
            <person name="Lang D."/>
            <person name="Vosolsobe S."/>
            <person name="Rombauts S."/>
            <person name="Wilhelmsson P.K.I."/>
            <person name="Janitza P."/>
            <person name="Kern R."/>
            <person name="Heyl A."/>
            <person name="Rumpler F."/>
            <person name="Villalobos L.I.A.C."/>
            <person name="Clay J.M."/>
            <person name="Skokan R."/>
            <person name="Toyoda A."/>
            <person name="Suzuki Y."/>
            <person name="Kagoshima H."/>
            <person name="Schijlen E."/>
            <person name="Tajeshwar N."/>
            <person name="Catarino B."/>
            <person name="Hetherington A.J."/>
            <person name="Saltykova A."/>
            <person name="Bonnot C."/>
            <person name="Breuninger H."/>
            <person name="Symeonidi A."/>
            <person name="Radhakrishnan G.V."/>
            <person name="Van Nieuwerburgh F."/>
            <person name="Deforce D."/>
            <person name="Chang C."/>
            <person name="Karol K.G."/>
            <person name="Hedrich R."/>
            <person name="Ulvskov P."/>
            <person name="Glockner G."/>
            <person name="Delwiche C.F."/>
            <person name="Petrasek J."/>
            <person name="Van de Peer Y."/>
            <person name="Friml J."/>
            <person name="Beilby M."/>
            <person name="Dolan L."/>
            <person name="Kohara Y."/>
            <person name="Sugano S."/>
            <person name="Fujiyama A."/>
            <person name="Delaux P.-M."/>
            <person name="Quint M."/>
            <person name="TheiBen G."/>
            <person name="Hagemann M."/>
            <person name="Harholt J."/>
            <person name="Dunand C."/>
            <person name="Zachgo S."/>
            <person name="Langdale J."/>
            <person name="Maumus F."/>
            <person name="Straeten D.V.D."/>
            <person name="Gould S.B."/>
            <person name="Rensing S.A."/>
        </authorList>
    </citation>
    <scope>NUCLEOTIDE SEQUENCE [LARGE SCALE GENOMIC DNA]</scope>
    <source>
        <strain evidence="2 3">S276</strain>
    </source>
</reference>
<gene>
    <name evidence="2" type="ORF">CBR_g8742</name>
</gene>
<keyword evidence="3" id="KW-1185">Reference proteome</keyword>
<feature type="region of interest" description="Disordered" evidence="1">
    <location>
        <begin position="465"/>
        <end position="500"/>
    </location>
</feature>
<feature type="compositionally biased region" description="Polar residues" evidence="1">
    <location>
        <begin position="512"/>
        <end position="521"/>
    </location>
</feature>
<accession>A0A388KMP3</accession>
<evidence type="ECO:0000313" key="2">
    <source>
        <dbReference type="EMBL" id="GBG71320.1"/>
    </source>
</evidence>
<dbReference type="EMBL" id="BFEA01000144">
    <property type="protein sequence ID" value="GBG71320.1"/>
    <property type="molecule type" value="Genomic_DNA"/>
</dbReference>
<dbReference type="Proteomes" id="UP000265515">
    <property type="component" value="Unassembled WGS sequence"/>
</dbReference>
<sequence length="531" mass="56165">MQRTTMTHGVTLRRFAGAAVAEIYSMTQRGAGLELRDAGMDRGTLMPWGASTNRGEISTKDVAGGVASELVEVWLLGELGTLGNPPGGSACHIEQFDDAYYEGAPHDQAGLGDHAMESASMRDFMAELEATLPAMMEGESIVARHADGEDVWSQPQVVHMGEPTPDTEEDRMAREAREDEEEAARAKTLADADPRTQVMACDMKAMRQLRTGGAGARGYVVEDVQMEGPIGTAHAQTLDSREVREREGETAGPDIDGTSIVPIPRDGETDAIVVAYDGEACGEIVIDSTVPEVHAAQLAQLGDPGEVPAGDVEDEEAIGSPTAVGGDVETGEDACGEVHGDVCTPSTLLASGVEEGASVMASPPIQQDAPTGTHRQRRRHPPGPGTQCTHYVEQPRGSLMFDTMIVDELGTCLATDLTETRRGVRIDLKKAKTLLPRLQFVSWGPASRTPSSDASMAVGAMGVGAAHSPPRVARDRGTRSSAPTSAVGRPQERRHATAGAVASLLGCTDVSWSNTRRSTTATRKRQLGLGR</sequence>
<evidence type="ECO:0000313" key="3">
    <source>
        <dbReference type="Proteomes" id="UP000265515"/>
    </source>
</evidence>
<name>A0A388KMP3_CHABU</name>
<proteinExistence type="predicted"/>
<feature type="compositionally biased region" description="Basic residues" evidence="1">
    <location>
        <begin position="522"/>
        <end position="531"/>
    </location>
</feature>